<dbReference type="PANTHER" id="PTHR32468">
    <property type="entry name" value="CATION/H + ANTIPORTER"/>
    <property type="match status" value="1"/>
</dbReference>
<gene>
    <name evidence="10" type="ORF">CP970_04090</name>
</gene>
<evidence type="ECO:0000256" key="2">
    <source>
        <dbReference type="ARBA" id="ARBA00022448"/>
    </source>
</evidence>
<dbReference type="KEGG" id="ska:CP970_04090"/>
<evidence type="ECO:0000259" key="9">
    <source>
        <dbReference type="Pfam" id="PF00999"/>
    </source>
</evidence>
<proteinExistence type="predicted"/>
<organism evidence="10 11">
    <name type="scientific">Streptomyces kanamyceticus</name>
    <dbReference type="NCBI Taxonomy" id="1967"/>
    <lineage>
        <taxon>Bacteria</taxon>
        <taxon>Bacillati</taxon>
        <taxon>Actinomycetota</taxon>
        <taxon>Actinomycetes</taxon>
        <taxon>Kitasatosporales</taxon>
        <taxon>Streptomycetaceae</taxon>
        <taxon>Streptomyces</taxon>
    </lineage>
</organism>
<evidence type="ECO:0000256" key="5">
    <source>
        <dbReference type="ARBA" id="ARBA00023065"/>
    </source>
</evidence>
<reference evidence="10 11" key="1">
    <citation type="submission" date="2017-09" db="EMBL/GenBank/DDBJ databases">
        <authorList>
            <person name="Lee N."/>
            <person name="Cho B.-K."/>
        </authorList>
    </citation>
    <scope>NUCLEOTIDE SEQUENCE [LARGE SCALE GENOMIC DNA]</scope>
    <source>
        <strain evidence="10 11">ATCC 12853</strain>
    </source>
</reference>
<dbReference type="PANTHER" id="PTHR32468:SF0">
    <property type="entry name" value="K(+)_H(+) ANTIPORTER 1"/>
    <property type="match status" value="1"/>
</dbReference>
<keyword evidence="4 8" id="KW-1133">Transmembrane helix</keyword>
<dbReference type="GO" id="GO:1902600">
    <property type="term" value="P:proton transmembrane transport"/>
    <property type="evidence" value="ECO:0007669"/>
    <property type="project" value="InterPro"/>
</dbReference>
<dbReference type="AlphaFoldDB" id="A0A5J6G6E4"/>
<feature type="transmembrane region" description="Helical" evidence="8">
    <location>
        <begin position="82"/>
        <end position="102"/>
    </location>
</feature>
<keyword evidence="3 8" id="KW-0812">Transmembrane</keyword>
<evidence type="ECO:0000256" key="8">
    <source>
        <dbReference type="SAM" id="Phobius"/>
    </source>
</evidence>
<feature type="region of interest" description="Disordered" evidence="7">
    <location>
        <begin position="425"/>
        <end position="447"/>
    </location>
</feature>
<keyword evidence="5" id="KW-0406">Ion transport</keyword>
<evidence type="ECO:0000256" key="3">
    <source>
        <dbReference type="ARBA" id="ARBA00022692"/>
    </source>
</evidence>
<name>A0A5J6G6E4_STRKN</name>
<dbReference type="Proteomes" id="UP000325529">
    <property type="component" value="Chromosome"/>
</dbReference>
<feature type="transmembrane region" description="Helical" evidence="8">
    <location>
        <begin position="149"/>
        <end position="172"/>
    </location>
</feature>
<feature type="transmembrane region" description="Helical" evidence="8">
    <location>
        <begin position="218"/>
        <end position="237"/>
    </location>
</feature>
<dbReference type="EMBL" id="CP023699">
    <property type="protein sequence ID" value="QEU90194.1"/>
    <property type="molecule type" value="Genomic_DNA"/>
</dbReference>
<keyword evidence="11" id="KW-1185">Reference proteome</keyword>
<dbReference type="InterPro" id="IPR038770">
    <property type="entry name" value="Na+/solute_symporter_sf"/>
</dbReference>
<evidence type="ECO:0000313" key="11">
    <source>
        <dbReference type="Proteomes" id="UP000325529"/>
    </source>
</evidence>
<feature type="transmembrane region" description="Helical" evidence="8">
    <location>
        <begin position="365"/>
        <end position="386"/>
    </location>
</feature>
<evidence type="ECO:0000256" key="7">
    <source>
        <dbReference type="SAM" id="MobiDB-lite"/>
    </source>
</evidence>
<feature type="transmembrane region" description="Helical" evidence="8">
    <location>
        <begin position="184"/>
        <end position="206"/>
    </location>
</feature>
<sequence>MTMTTSTIAAAQDPNVQLVIEVLPALLVILIVSALCGKVAVAWGQPRVVGEMIAGIALGPTLFGRIFPDAQQSLFTPSVKPVLYVLSTIGLTLFMFLVGLGLDHEKAPRGYQRTAMTLAVSSIVPALLLGCGVGLLFHQELSRGDVSPGMFALFVGGALAVTAFPMLARMLYDQGLERSPLGVLALLAAAVDDAVAWCFLAFIVAFHSNGGLSESVRVVVLSAAFAVLMLTLGRRLLRKLGEKARSRGDLTTGQFHLVLMVVLAAGWFTEEIGVYAVFGGFVVGLAMPREKAFQQAVRQRLLDTVQVLLVPVFFAFSGLNTEMGGITDAGTLLPLAALLTAAVAGKFSGSLAAMRANGFSWREGAAMGALMNARGLMILIFVNVGLAEGIINQKTFSLLVLVALITSASAMPLCKLALGRRPMSLLTTPHEPTDPPTVSNEYTNKGG</sequence>
<feature type="transmembrane region" description="Helical" evidence="8">
    <location>
        <begin position="48"/>
        <end position="67"/>
    </location>
</feature>
<feature type="transmembrane region" description="Helical" evidence="8">
    <location>
        <begin position="22"/>
        <end position="41"/>
    </location>
</feature>
<keyword evidence="6 8" id="KW-0472">Membrane</keyword>
<dbReference type="InterPro" id="IPR006153">
    <property type="entry name" value="Cation/H_exchanger_TM"/>
</dbReference>
<feature type="transmembrane region" description="Helical" evidence="8">
    <location>
        <begin position="331"/>
        <end position="353"/>
    </location>
</feature>
<evidence type="ECO:0000256" key="6">
    <source>
        <dbReference type="ARBA" id="ARBA00023136"/>
    </source>
</evidence>
<dbReference type="GO" id="GO:0015297">
    <property type="term" value="F:antiporter activity"/>
    <property type="evidence" value="ECO:0007669"/>
    <property type="project" value="InterPro"/>
</dbReference>
<evidence type="ECO:0000256" key="4">
    <source>
        <dbReference type="ARBA" id="ARBA00022989"/>
    </source>
</evidence>
<dbReference type="GO" id="GO:0016020">
    <property type="term" value="C:membrane"/>
    <property type="evidence" value="ECO:0007669"/>
    <property type="project" value="UniProtKB-SubCell"/>
</dbReference>
<evidence type="ECO:0000313" key="10">
    <source>
        <dbReference type="EMBL" id="QEU90194.1"/>
    </source>
</evidence>
<dbReference type="Gene3D" id="1.20.1530.20">
    <property type="match status" value="1"/>
</dbReference>
<evidence type="ECO:0000256" key="1">
    <source>
        <dbReference type="ARBA" id="ARBA00004141"/>
    </source>
</evidence>
<feature type="compositionally biased region" description="Polar residues" evidence="7">
    <location>
        <begin position="436"/>
        <end position="447"/>
    </location>
</feature>
<protein>
    <recommendedName>
        <fullName evidence="9">Cation/H+ exchanger transmembrane domain-containing protein</fullName>
    </recommendedName>
</protein>
<feature type="domain" description="Cation/H+ exchanger transmembrane" evidence="9">
    <location>
        <begin position="32"/>
        <end position="408"/>
    </location>
</feature>
<feature type="transmembrane region" description="Helical" evidence="8">
    <location>
        <begin position="114"/>
        <end position="137"/>
    </location>
</feature>
<dbReference type="InterPro" id="IPR050794">
    <property type="entry name" value="CPA2_transporter"/>
</dbReference>
<feature type="transmembrane region" description="Helical" evidence="8">
    <location>
        <begin position="398"/>
        <end position="418"/>
    </location>
</feature>
<keyword evidence="2" id="KW-0813">Transport</keyword>
<dbReference type="Pfam" id="PF00999">
    <property type="entry name" value="Na_H_Exchanger"/>
    <property type="match status" value="1"/>
</dbReference>
<comment type="subcellular location">
    <subcellularLocation>
        <location evidence="1">Membrane</location>
        <topology evidence="1">Multi-pass membrane protein</topology>
    </subcellularLocation>
</comment>
<accession>A0A5J6G6E4</accession>